<gene>
    <name evidence="6" type="ORF">NTEN_LOCUS9924</name>
</gene>
<accession>A0A6H5GKD8</accession>
<dbReference type="GO" id="GO:0000166">
    <property type="term" value="F:nucleotide binding"/>
    <property type="evidence" value="ECO:0007669"/>
    <property type="project" value="UniProtKB-KW"/>
</dbReference>
<evidence type="ECO:0000256" key="4">
    <source>
        <dbReference type="SAM" id="MobiDB-lite"/>
    </source>
</evidence>
<evidence type="ECO:0000313" key="6">
    <source>
        <dbReference type="EMBL" id="CAB0004447.1"/>
    </source>
</evidence>
<sequence length="316" mass="33780">MKVIKNGLNGKFNGIERSAALKKWIEPNVTARRPEKIENRLADRGTPTEPHGPRSPQGTGIAAWGLTAVGCQVRVGQHGRGDGVGDLSAEVVRCRSRRSRPCGGAGGCRLSPPGVIRWGEGAATLRNGNCGAVHAAEINNFLNKCGESIGGGGSVTGTEVVTDTQTLKTLSPLGLEIKGQMVNCPEIKGIMYIGSPVLDGLDSLNSRGLFISDIPIHDATRDVILVGEQARAQPLMLLSINEIKREMVNIFRSGRIRTCILGRHLNPFGHEEPGIRRPGRCLIAFERHSAISCLFNDAILQSIIGESGESLNISDT</sequence>
<reference evidence="6 7" key="1">
    <citation type="submission" date="2020-02" db="EMBL/GenBank/DDBJ databases">
        <authorList>
            <person name="Ferguson B K."/>
        </authorList>
    </citation>
    <scope>NUCLEOTIDE SEQUENCE [LARGE SCALE GENOMIC DNA]</scope>
</reference>
<proteinExistence type="predicted"/>
<evidence type="ECO:0000259" key="5">
    <source>
        <dbReference type="Pfam" id="PF07701"/>
    </source>
</evidence>
<feature type="domain" description="Haem NO binding associated" evidence="5">
    <location>
        <begin position="173"/>
        <end position="244"/>
    </location>
</feature>
<dbReference type="Proteomes" id="UP000479000">
    <property type="component" value="Unassembled WGS sequence"/>
</dbReference>
<dbReference type="GO" id="GO:0004383">
    <property type="term" value="F:guanylate cyclase activity"/>
    <property type="evidence" value="ECO:0007669"/>
    <property type="project" value="UniProtKB-EC"/>
</dbReference>
<dbReference type="PANTHER" id="PTHR45655:SF6">
    <property type="entry name" value="HEAD-SPECIFIC GUANYLATE CYCLASE"/>
    <property type="match status" value="1"/>
</dbReference>
<feature type="region of interest" description="Disordered" evidence="4">
    <location>
        <begin position="35"/>
        <end position="58"/>
    </location>
</feature>
<evidence type="ECO:0000256" key="1">
    <source>
        <dbReference type="ARBA" id="ARBA00012202"/>
    </source>
</evidence>
<evidence type="ECO:0000256" key="3">
    <source>
        <dbReference type="ARBA" id="ARBA00023293"/>
    </source>
</evidence>
<dbReference type="Pfam" id="PF07701">
    <property type="entry name" value="HNOBA"/>
    <property type="match status" value="1"/>
</dbReference>
<dbReference type="GO" id="GO:0008074">
    <property type="term" value="C:guanylate cyclase complex, soluble"/>
    <property type="evidence" value="ECO:0007669"/>
    <property type="project" value="TreeGrafter"/>
</dbReference>
<organism evidence="6 7">
    <name type="scientific">Nesidiocoris tenuis</name>
    <dbReference type="NCBI Taxonomy" id="355587"/>
    <lineage>
        <taxon>Eukaryota</taxon>
        <taxon>Metazoa</taxon>
        <taxon>Ecdysozoa</taxon>
        <taxon>Arthropoda</taxon>
        <taxon>Hexapoda</taxon>
        <taxon>Insecta</taxon>
        <taxon>Pterygota</taxon>
        <taxon>Neoptera</taxon>
        <taxon>Paraneoptera</taxon>
        <taxon>Hemiptera</taxon>
        <taxon>Heteroptera</taxon>
        <taxon>Panheteroptera</taxon>
        <taxon>Cimicomorpha</taxon>
        <taxon>Miridae</taxon>
        <taxon>Dicyphina</taxon>
        <taxon>Nesidiocoris</taxon>
    </lineage>
</organism>
<dbReference type="EC" id="4.6.1.2" evidence="1"/>
<name>A0A6H5GKD8_9HEMI</name>
<dbReference type="EMBL" id="CADCXU010014988">
    <property type="protein sequence ID" value="CAB0004447.1"/>
    <property type="molecule type" value="Genomic_DNA"/>
</dbReference>
<dbReference type="OrthoDB" id="6127067at2759"/>
<keyword evidence="7" id="KW-1185">Reference proteome</keyword>
<dbReference type="InterPro" id="IPR042463">
    <property type="entry name" value="HNOB_dom_associated_sf"/>
</dbReference>
<dbReference type="GO" id="GO:0019934">
    <property type="term" value="P:cGMP-mediated signaling"/>
    <property type="evidence" value="ECO:0007669"/>
    <property type="project" value="TreeGrafter"/>
</dbReference>
<dbReference type="InterPro" id="IPR011645">
    <property type="entry name" value="HNOB_dom_associated"/>
</dbReference>
<keyword evidence="2" id="KW-0547">Nucleotide-binding</keyword>
<keyword evidence="3" id="KW-0141">cGMP biosynthesis</keyword>
<dbReference type="PANTHER" id="PTHR45655">
    <property type="entry name" value="GUANYLATE CYCLASE SOLUBLE SUBUNIT BETA-2"/>
    <property type="match status" value="1"/>
</dbReference>
<evidence type="ECO:0000313" key="7">
    <source>
        <dbReference type="Proteomes" id="UP000479000"/>
    </source>
</evidence>
<dbReference type="Gene3D" id="3.30.450.260">
    <property type="entry name" value="Haem NO binding associated domain"/>
    <property type="match status" value="1"/>
</dbReference>
<dbReference type="AlphaFoldDB" id="A0A6H5GKD8"/>
<protein>
    <recommendedName>
        <fullName evidence="1">guanylate cyclase</fullName>
        <ecNumber evidence="1">4.6.1.2</ecNumber>
    </recommendedName>
</protein>
<dbReference type="GO" id="GO:0070482">
    <property type="term" value="P:response to oxygen levels"/>
    <property type="evidence" value="ECO:0007669"/>
    <property type="project" value="TreeGrafter"/>
</dbReference>
<evidence type="ECO:0000256" key="2">
    <source>
        <dbReference type="ARBA" id="ARBA00022741"/>
    </source>
</evidence>